<keyword evidence="6" id="KW-1185">Reference proteome</keyword>
<dbReference type="AlphaFoldDB" id="A0A6I9RY60"/>
<dbReference type="PANTHER" id="PTHR15231">
    <property type="entry name" value="PHOSPHATIDYLINOSITOL N-ACETYLGLUCOSAMINYLTRANSFERASE SUBUNIT H"/>
    <property type="match status" value="1"/>
</dbReference>
<dbReference type="InterPro" id="IPR044215">
    <property type="entry name" value="PIG-H"/>
</dbReference>
<feature type="transmembrane region" description="Helical" evidence="4">
    <location>
        <begin position="40"/>
        <end position="58"/>
    </location>
</feature>
<reference evidence="7 8" key="1">
    <citation type="submission" date="2025-04" db="UniProtKB">
        <authorList>
            <consortium name="RefSeq"/>
        </authorList>
    </citation>
    <scope>IDENTIFICATION</scope>
</reference>
<gene>
    <name evidence="7 8" type="primary">LOC105054096</name>
</gene>
<protein>
    <submittedName>
        <fullName evidence="7 8">Uncharacterized protein LOC105054096</fullName>
    </submittedName>
</protein>
<evidence type="ECO:0000313" key="7">
    <source>
        <dbReference type="RefSeq" id="XP_010933809.1"/>
    </source>
</evidence>
<comment type="similarity">
    <text evidence="2">Belongs to the PIGH family.</text>
</comment>
<keyword evidence="4" id="KW-0812">Transmembrane</keyword>
<dbReference type="UniPathway" id="UPA00196"/>
<dbReference type="RefSeq" id="XP_073101588.1">
    <property type="nucleotide sequence ID" value="XM_073245487.1"/>
</dbReference>
<keyword evidence="4" id="KW-0472">Membrane</keyword>
<evidence type="ECO:0000256" key="1">
    <source>
        <dbReference type="ARBA" id="ARBA00004687"/>
    </source>
</evidence>
<dbReference type="GeneID" id="105054096"/>
<dbReference type="Pfam" id="PF10181">
    <property type="entry name" value="PIG-H"/>
    <property type="match status" value="1"/>
</dbReference>
<dbReference type="RefSeq" id="XP_073101587.1">
    <property type="nucleotide sequence ID" value="XM_073245486.1"/>
</dbReference>
<dbReference type="OrthoDB" id="6256716at2759"/>
<dbReference type="GO" id="GO:0000506">
    <property type="term" value="C:glycosylphosphatidylinositol-N-acetylglucosaminyltransferase (GPI-GnT) complex"/>
    <property type="evidence" value="ECO:0007669"/>
    <property type="project" value="InterPro"/>
</dbReference>
<keyword evidence="4" id="KW-1133">Transmembrane helix</keyword>
<feature type="region of interest" description="Disordered" evidence="3">
    <location>
        <begin position="1"/>
        <end position="21"/>
    </location>
</feature>
<dbReference type="InterPro" id="IPR019328">
    <property type="entry name" value="PIGH-H_dom"/>
</dbReference>
<accession>A0A6I9RY60</accession>
<evidence type="ECO:0000259" key="5">
    <source>
        <dbReference type="Pfam" id="PF10181"/>
    </source>
</evidence>
<evidence type="ECO:0000256" key="2">
    <source>
        <dbReference type="ARBA" id="ARBA00009610"/>
    </source>
</evidence>
<name>A0A6I9RY60_ELAGV</name>
<sequence length="181" mass="20509">MQRGSFSHKNYGYSHHDQKGPSQAIDVHDIFVKKSKTRVILSYVGIFVFLANACYSLLVKEELSTSSFWSIFVGVLFAKCLQYKPVKKESVVIMPTFGVQLETHFWSGRVIHRFVPIGKILRPVLNECVTPVTCYWSLALMLRGEENLLLIFQELQPPVKMLVPVWKALCAATNGKEISSS</sequence>
<dbReference type="PANTHER" id="PTHR15231:SF1">
    <property type="entry name" value="PHOSPHATIDYLINOSITOL N-ACETYLGLUCOSAMINYLTRANSFERASE SUBUNIT H"/>
    <property type="match status" value="1"/>
</dbReference>
<evidence type="ECO:0000313" key="6">
    <source>
        <dbReference type="Proteomes" id="UP000504607"/>
    </source>
</evidence>
<dbReference type="RefSeq" id="XP_019709397.1">
    <property type="nucleotide sequence ID" value="XM_019853838.2"/>
</dbReference>
<evidence type="ECO:0000256" key="3">
    <source>
        <dbReference type="SAM" id="MobiDB-lite"/>
    </source>
</evidence>
<organism evidence="6 7">
    <name type="scientific">Elaeis guineensis var. tenera</name>
    <name type="common">Oil palm</name>
    <dbReference type="NCBI Taxonomy" id="51953"/>
    <lineage>
        <taxon>Eukaryota</taxon>
        <taxon>Viridiplantae</taxon>
        <taxon>Streptophyta</taxon>
        <taxon>Embryophyta</taxon>
        <taxon>Tracheophyta</taxon>
        <taxon>Spermatophyta</taxon>
        <taxon>Magnoliopsida</taxon>
        <taxon>Liliopsida</taxon>
        <taxon>Arecaceae</taxon>
        <taxon>Arecoideae</taxon>
        <taxon>Cocoseae</taxon>
        <taxon>Elaeidinae</taxon>
        <taxon>Elaeis</taxon>
    </lineage>
</organism>
<dbReference type="GO" id="GO:0006506">
    <property type="term" value="P:GPI anchor biosynthetic process"/>
    <property type="evidence" value="ECO:0007669"/>
    <property type="project" value="UniProtKB-UniPathway"/>
</dbReference>
<evidence type="ECO:0000256" key="4">
    <source>
        <dbReference type="SAM" id="Phobius"/>
    </source>
</evidence>
<dbReference type="KEGG" id="egu:105054096"/>
<comment type="pathway">
    <text evidence="1">Glycolipid biosynthesis; glycosylphosphatidylinositol-anchor biosynthesis.</text>
</comment>
<dbReference type="Proteomes" id="UP000504607">
    <property type="component" value="Chromosome 11"/>
</dbReference>
<dbReference type="RefSeq" id="XP_010933809.1">
    <property type="nucleotide sequence ID" value="XM_010935507.3"/>
</dbReference>
<dbReference type="RefSeq" id="XP_073101589.1">
    <property type="nucleotide sequence ID" value="XM_073245488.1"/>
</dbReference>
<evidence type="ECO:0000313" key="8">
    <source>
        <dbReference type="RefSeq" id="XP_019709397.1"/>
    </source>
</evidence>
<feature type="domain" description="Phosphatidylinositol N-acetylglucosaminyltransferase subunit H conserved" evidence="5">
    <location>
        <begin position="90"/>
        <end position="153"/>
    </location>
</feature>
<dbReference type="RefSeq" id="XP_073101586.1">
    <property type="nucleotide sequence ID" value="XM_073245485.1"/>
</dbReference>
<proteinExistence type="inferred from homology"/>